<protein>
    <submittedName>
        <fullName evidence="8">Aspartic peptidase domain-containing protein</fullName>
    </submittedName>
</protein>
<evidence type="ECO:0000256" key="6">
    <source>
        <dbReference type="SAM" id="SignalP"/>
    </source>
</evidence>
<organism evidence="8 9">
    <name type="scientific">Talaromyces proteolyticus</name>
    <dbReference type="NCBI Taxonomy" id="1131652"/>
    <lineage>
        <taxon>Eukaryota</taxon>
        <taxon>Fungi</taxon>
        <taxon>Dikarya</taxon>
        <taxon>Ascomycota</taxon>
        <taxon>Pezizomycotina</taxon>
        <taxon>Eurotiomycetes</taxon>
        <taxon>Eurotiomycetidae</taxon>
        <taxon>Eurotiales</taxon>
        <taxon>Trichocomaceae</taxon>
        <taxon>Talaromyces</taxon>
        <taxon>Talaromyces sect. Bacilispori</taxon>
    </lineage>
</organism>
<dbReference type="GO" id="GO:0000324">
    <property type="term" value="C:fungal-type vacuole"/>
    <property type="evidence" value="ECO:0007669"/>
    <property type="project" value="TreeGrafter"/>
</dbReference>
<dbReference type="PROSITE" id="PS00141">
    <property type="entry name" value="ASP_PROTEASE"/>
    <property type="match status" value="1"/>
</dbReference>
<comment type="caution">
    <text evidence="8">The sequence shown here is derived from an EMBL/GenBank/DDBJ whole genome shotgun (WGS) entry which is preliminary data.</text>
</comment>
<gene>
    <name evidence="8" type="ORF">BGW36DRAFT_426605</name>
</gene>
<feature type="chain" id="PRO_5041969438" evidence="6">
    <location>
        <begin position="18"/>
        <end position="437"/>
    </location>
</feature>
<dbReference type="GO" id="GO:0004190">
    <property type="term" value="F:aspartic-type endopeptidase activity"/>
    <property type="evidence" value="ECO:0007669"/>
    <property type="project" value="UniProtKB-KW"/>
</dbReference>
<feature type="domain" description="Peptidase A1" evidence="7">
    <location>
        <begin position="46"/>
        <end position="411"/>
    </location>
</feature>
<dbReference type="InterPro" id="IPR033121">
    <property type="entry name" value="PEPTIDASE_A1"/>
</dbReference>
<dbReference type="InterPro" id="IPR001461">
    <property type="entry name" value="Aspartic_peptidase_A1"/>
</dbReference>
<dbReference type="PRINTS" id="PR00792">
    <property type="entry name" value="PEPSIN"/>
</dbReference>
<comment type="similarity">
    <text evidence="1 5">Belongs to the peptidase A1 family.</text>
</comment>
<dbReference type="InterPro" id="IPR021109">
    <property type="entry name" value="Peptidase_aspartic_dom_sf"/>
</dbReference>
<dbReference type="SUPFAM" id="SSF50630">
    <property type="entry name" value="Acid proteases"/>
    <property type="match status" value="1"/>
</dbReference>
<feature type="active site" evidence="4">
    <location>
        <position position="300"/>
    </location>
</feature>
<dbReference type="InterPro" id="IPR034164">
    <property type="entry name" value="Pepsin-like_dom"/>
</dbReference>
<dbReference type="RefSeq" id="XP_046073386.1">
    <property type="nucleotide sequence ID" value="XM_046220291.1"/>
</dbReference>
<name>A0AAD4PX42_9EURO</name>
<evidence type="ECO:0000259" key="7">
    <source>
        <dbReference type="PROSITE" id="PS51767"/>
    </source>
</evidence>
<keyword evidence="3 5" id="KW-0378">Hydrolase</keyword>
<evidence type="ECO:0000256" key="2">
    <source>
        <dbReference type="ARBA" id="ARBA00022750"/>
    </source>
</evidence>
<dbReference type="PANTHER" id="PTHR47966">
    <property type="entry name" value="BETA-SITE APP-CLEAVING ENZYME, ISOFORM A-RELATED"/>
    <property type="match status" value="1"/>
</dbReference>
<dbReference type="Proteomes" id="UP001201262">
    <property type="component" value="Unassembled WGS sequence"/>
</dbReference>
<evidence type="ECO:0000256" key="3">
    <source>
        <dbReference type="ARBA" id="ARBA00022801"/>
    </source>
</evidence>
<dbReference type="PANTHER" id="PTHR47966:SF47">
    <property type="entry name" value="ENDOPEPTIDASE, PUTATIVE (AFU_ORTHOLOGUE AFUA_3G01220)-RELATED"/>
    <property type="match status" value="1"/>
</dbReference>
<accession>A0AAD4PX42</accession>
<keyword evidence="2 5" id="KW-0064">Aspartyl protease</keyword>
<evidence type="ECO:0000256" key="5">
    <source>
        <dbReference type="RuleBase" id="RU000454"/>
    </source>
</evidence>
<evidence type="ECO:0000256" key="1">
    <source>
        <dbReference type="ARBA" id="ARBA00007447"/>
    </source>
</evidence>
<dbReference type="AlphaFoldDB" id="A0AAD4PX42"/>
<evidence type="ECO:0000256" key="4">
    <source>
        <dbReference type="PIRSR" id="PIRSR601461-1"/>
    </source>
</evidence>
<proteinExistence type="inferred from homology"/>
<evidence type="ECO:0000313" key="8">
    <source>
        <dbReference type="EMBL" id="KAH8698922.1"/>
    </source>
</evidence>
<dbReference type="GeneID" id="70250578"/>
<keyword evidence="9" id="KW-1185">Reference proteome</keyword>
<dbReference type="PROSITE" id="PS51767">
    <property type="entry name" value="PEPTIDASE_A1"/>
    <property type="match status" value="1"/>
</dbReference>
<sequence>MLIFQFLVNVVYVSVAATTLPLNRRNALVQSYKNTSSSLIATEFGSVFDVDVSLSNQTFKLLVDTGSSDTYVMKTGYQCISLNNSELLQADCLYSSKTYNISDTYREIPNVTFGVQYGAGIASGVMAYEDVSLGGITVKGQKVGIANRSNPMGDGLNSGLLGLGYPSLTSAHPGRSVDNTTYFFNRLVYNPLFTNMYQQGLVEPFFSLALARTPQNSSNGFGGYLSLGELPPVPHSPNFAAVPVEITKNIPLSFTSGKRVRSYWSMTVSGVIYGPSREGGNDRHKSLLTINSTSLQAFVDSGNFFTMLPAAIVDPINALFFPPAIYSESQGAYIVDCSAQAPTFGIQIGNQTFFHRGADLIYQTADGVCVSSLISSESVSLDGVQLNILGDSFLKNVVAVFDFGKNEMRFAKQLDEPIGYFAWKNRFGKDDASERLT</sequence>
<feature type="active site" evidence="4">
    <location>
        <position position="64"/>
    </location>
</feature>
<feature type="signal peptide" evidence="6">
    <location>
        <begin position="1"/>
        <end position="17"/>
    </location>
</feature>
<dbReference type="EMBL" id="JAJTJA010000005">
    <property type="protein sequence ID" value="KAH8698922.1"/>
    <property type="molecule type" value="Genomic_DNA"/>
</dbReference>
<dbReference type="Gene3D" id="2.40.70.10">
    <property type="entry name" value="Acid Proteases"/>
    <property type="match status" value="2"/>
</dbReference>
<reference evidence="8" key="1">
    <citation type="submission" date="2021-12" db="EMBL/GenBank/DDBJ databases">
        <title>Convergent genome expansion in fungi linked to evolution of root-endophyte symbiosis.</title>
        <authorList>
            <consortium name="DOE Joint Genome Institute"/>
            <person name="Ke Y.-H."/>
            <person name="Bonito G."/>
            <person name="Liao H.-L."/>
            <person name="Looney B."/>
            <person name="Rojas-Flechas A."/>
            <person name="Nash J."/>
            <person name="Hameed K."/>
            <person name="Schadt C."/>
            <person name="Martin F."/>
            <person name="Crous P.W."/>
            <person name="Miettinen O."/>
            <person name="Magnuson J.K."/>
            <person name="Labbe J."/>
            <person name="Jacobson D."/>
            <person name="Doktycz M.J."/>
            <person name="Veneault-Fourrey C."/>
            <person name="Kuo A."/>
            <person name="Mondo S."/>
            <person name="Calhoun S."/>
            <person name="Riley R."/>
            <person name="Ohm R."/>
            <person name="LaButti K."/>
            <person name="Andreopoulos B."/>
            <person name="Pangilinan J."/>
            <person name="Nolan M."/>
            <person name="Tritt A."/>
            <person name="Clum A."/>
            <person name="Lipzen A."/>
            <person name="Daum C."/>
            <person name="Barry K."/>
            <person name="Grigoriev I.V."/>
            <person name="Vilgalys R."/>
        </authorList>
    </citation>
    <scope>NUCLEOTIDE SEQUENCE</scope>
    <source>
        <strain evidence="8">PMI_201</strain>
    </source>
</reference>
<keyword evidence="5" id="KW-0645">Protease</keyword>
<dbReference type="InterPro" id="IPR001969">
    <property type="entry name" value="Aspartic_peptidase_AS"/>
</dbReference>
<evidence type="ECO:0000313" key="9">
    <source>
        <dbReference type="Proteomes" id="UP001201262"/>
    </source>
</evidence>
<dbReference type="CDD" id="cd05471">
    <property type="entry name" value="pepsin_like"/>
    <property type="match status" value="1"/>
</dbReference>
<dbReference type="GO" id="GO:0006508">
    <property type="term" value="P:proteolysis"/>
    <property type="evidence" value="ECO:0007669"/>
    <property type="project" value="UniProtKB-KW"/>
</dbReference>
<dbReference type="Pfam" id="PF00026">
    <property type="entry name" value="Asp"/>
    <property type="match status" value="1"/>
</dbReference>
<keyword evidence="6" id="KW-0732">Signal</keyword>